<dbReference type="SUPFAM" id="SSF51197">
    <property type="entry name" value="Clavaminate synthase-like"/>
    <property type="match status" value="1"/>
</dbReference>
<organism evidence="4 5">
    <name type="scientific">Pycnococcus provasolii</name>
    <dbReference type="NCBI Taxonomy" id="41880"/>
    <lineage>
        <taxon>Eukaryota</taxon>
        <taxon>Viridiplantae</taxon>
        <taxon>Chlorophyta</taxon>
        <taxon>Pseudoscourfieldiophyceae</taxon>
        <taxon>Pseudoscourfieldiales</taxon>
        <taxon>Pycnococcaceae</taxon>
        <taxon>Pycnococcus</taxon>
    </lineage>
</organism>
<dbReference type="PROSITE" id="PS51183">
    <property type="entry name" value="JMJN"/>
    <property type="match status" value="1"/>
</dbReference>
<evidence type="ECO:0008006" key="6">
    <source>
        <dbReference type="Google" id="ProtNLM"/>
    </source>
</evidence>
<evidence type="ECO:0000313" key="4">
    <source>
        <dbReference type="EMBL" id="GHP10281.1"/>
    </source>
</evidence>
<dbReference type="OrthoDB" id="1678912at2759"/>
<feature type="region of interest" description="Disordered" evidence="1">
    <location>
        <begin position="47"/>
        <end position="90"/>
    </location>
</feature>
<dbReference type="Proteomes" id="UP000660262">
    <property type="component" value="Unassembled WGS sequence"/>
</dbReference>
<feature type="domain" description="JmjC" evidence="3">
    <location>
        <begin position="541"/>
        <end position="704"/>
    </location>
</feature>
<dbReference type="SMART" id="SM00558">
    <property type="entry name" value="JmjC"/>
    <property type="match status" value="1"/>
</dbReference>
<protein>
    <recommendedName>
        <fullName evidence="6">JmjC domain-containing protein</fullName>
    </recommendedName>
</protein>
<reference evidence="4" key="1">
    <citation type="submission" date="2020-10" db="EMBL/GenBank/DDBJ databases">
        <title>Unveiling of a novel bifunctional photoreceptor, Dualchrome1, isolated from a cosmopolitan green alga.</title>
        <authorList>
            <person name="Suzuki S."/>
            <person name="Kawachi M."/>
        </authorList>
    </citation>
    <scope>NUCLEOTIDE SEQUENCE</scope>
    <source>
        <strain evidence="4">NIES 2893</strain>
    </source>
</reference>
<feature type="compositionally biased region" description="Low complexity" evidence="1">
    <location>
        <begin position="47"/>
        <end position="67"/>
    </location>
</feature>
<dbReference type="GO" id="GO:0010468">
    <property type="term" value="P:regulation of gene expression"/>
    <property type="evidence" value="ECO:0007669"/>
    <property type="project" value="TreeGrafter"/>
</dbReference>
<sequence length="954" mass="103338">MMQSAAAAAAAAPLKLKHLRFEEDVIARAAAPSQEDKNDDIILSTTTTAITTPQQQQQENNNNNKRTMMSISSPSTDDNNNNNDDDDIIKNKRVRLGTTTTTTTTTTAAAAADSAIMMNATTDVPVAEPPASPTPSSDNTNNDDDVLEEEKMIWPMISSPADNNVSDDWDAVHLFGPIVPSLDTPPDLEHWLPQSALYQADRANAMAKKIAASPIVDAPTLYPTHEEFAKGFFGYLDEIMRAGEHFGIVKVVPPPSWRLPFACDAPTFSPLVGGQVPTRLQPTTNLFNRESDNDGQPFGFGSGPRFTLQQMRAYSRSLRRRHFGLVPSPSCMAARSCCQKYAHLPMSSIVAAKFTIMQRKQLSRQLQLLAMLSRRSRKLLEARGRKVRDPQPCTPSIEQVEAEFWRLVEDGSCPCGCPLLGGCQNGLRPGSPQQPPSLHPWESPVARSAAAHGTCGEVYGVLYASDLDASSFGSGFPLISGTPQMREALARKQYVVSPSEEEAEPYRSGIFAGWNLNALPNDPKSVLRLLCDSRVPSSPPSPPPSSSTFASFPVLDQFSEGEVPGLTNPFVYIGSLFSAFCWHSEDHDLLSINYHHGGAPKVWYGCPAGAADQFESAVRDSLLPHLFRERPTLLHDIVTHVPPTRLTELGVPCCRVVQRPGEFIVTLPRAYHSGVNCGVTINEAVNVSGPGWMKFGTASAERYRSPAHSRSSTFSMERLSLHILRACETDAAAAESAADAALFLRRRIDEEHRFRNLLMASLGQPQVMRTIAAEPKRGDAPLSLPSVATRDNGALYGTRRAHMPVHSLADASRLEAGGWPKGTLRAARAILQRRGTCLVGSLLDCHVCRGGCHLGVVMFPFECMDALASNAGAVLAMRASDANVTASDLLPSYCVSCAYNHARTSVYLEKGPPLLLKRYTDDELNAVGDIATSVVTAAAAKDKQASAKRAAASA</sequence>
<dbReference type="Pfam" id="PF02375">
    <property type="entry name" value="JmjN"/>
    <property type="match status" value="1"/>
</dbReference>
<evidence type="ECO:0000259" key="3">
    <source>
        <dbReference type="PROSITE" id="PS51184"/>
    </source>
</evidence>
<name>A0A830HXX5_9CHLO</name>
<gene>
    <name evidence="4" type="ORF">PPROV_000901300</name>
</gene>
<dbReference type="InterPro" id="IPR003349">
    <property type="entry name" value="JmjN"/>
</dbReference>
<accession>A0A830HXX5</accession>
<evidence type="ECO:0000259" key="2">
    <source>
        <dbReference type="PROSITE" id="PS51183"/>
    </source>
</evidence>
<dbReference type="AlphaFoldDB" id="A0A830HXX5"/>
<dbReference type="GO" id="GO:0000785">
    <property type="term" value="C:chromatin"/>
    <property type="evidence" value="ECO:0007669"/>
    <property type="project" value="TreeGrafter"/>
</dbReference>
<dbReference type="Gene3D" id="2.60.120.650">
    <property type="entry name" value="Cupin"/>
    <property type="match status" value="1"/>
</dbReference>
<proteinExistence type="predicted"/>
<comment type="caution">
    <text evidence="4">The sequence shown here is derived from an EMBL/GenBank/DDBJ whole genome shotgun (WGS) entry which is preliminary data.</text>
</comment>
<dbReference type="Pfam" id="PF02373">
    <property type="entry name" value="JmjC"/>
    <property type="match status" value="1"/>
</dbReference>
<dbReference type="GO" id="GO:0032452">
    <property type="term" value="F:histone demethylase activity"/>
    <property type="evidence" value="ECO:0007669"/>
    <property type="project" value="TreeGrafter"/>
</dbReference>
<dbReference type="PROSITE" id="PS51184">
    <property type="entry name" value="JMJC"/>
    <property type="match status" value="1"/>
</dbReference>
<dbReference type="EMBL" id="BNJQ01000028">
    <property type="protein sequence ID" value="GHP10281.1"/>
    <property type="molecule type" value="Genomic_DNA"/>
</dbReference>
<feature type="domain" description="JmjN" evidence="2">
    <location>
        <begin position="218"/>
        <end position="260"/>
    </location>
</feature>
<evidence type="ECO:0000256" key="1">
    <source>
        <dbReference type="SAM" id="MobiDB-lite"/>
    </source>
</evidence>
<dbReference type="SMART" id="SM00545">
    <property type="entry name" value="JmjN"/>
    <property type="match status" value="1"/>
</dbReference>
<dbReference type="PANTHER" id="PTHR10694">
    <property type="entry name" value="LYSINE-SPECIFIC DEMETHYLASE"/>
    <property type="match status" value="1"/>
</dbReference>
<dbReference type="InterPro" id="IPR003347">
    <property type="entry name" value="JmjC_dom"/>
</dbReference>
<keyword evidence="5" id="KW-1185">Reference proteome</keyword>
<dbReference type="GO" id="GO:0005634">
    <property type="term" value="C:nucleus"/>
    <property type="evidence" value="ECO:0007669"/>
    <property type="project" value="TreeGrafter"/>
</dbReference>
<evidence type="ECO:0000313" key="5">
    <source>
        <dbReference type="Proteomes" id="UP000660262"/>
    </source>
</evidence>